<dbReference type="Gene3D" id="1.10.3180.10">
    <property type="entry name" value="DNA-binding domain of EIN3-like"/>
    <property type="match status" value="2"/>
</dbReference>
<gene>
    <name evidence="7" type="ORF">MKW94_000766</name>
</gene>
<dbReference type="SUPFAM" id="SSF116768">
    <property type="entry name" value="DNA-binding domain of EIN3-like"/>
    <property type="match status" value="1"/>
</dbReference>
<dbReference type="PANTHER" id="PTHR33305">
    <property type="entry name" value="ETHYLENE INSENSITIVE 3-LIKE 2 PROTEIN"/>
    <property type="match status" value="1"/>
</dbReference>
<name>A0AA42B1V3_PAPNU</name>
<dbReference type="PANTHER" id="PTHR33305:SF29">
    <property type="entry name" value="ETHYLENE INSENSITIVE 3-LIKE 5 PROTEIN"/>
    <property type="match status" value="1"/>
</dbReference>
<comment type="subcellular location">
    <subcellularLocation>
        <location evidence="1">Nucleus</location>
    </subcellularLocation>
</comment>
<dbReference type="AlphaFoldDB" id="A0AA42B1V3"/>
<dbReference type="GO" id="GO:0009873">
    <property type="term" value="P:ethylene-activated signaling pathway"/>
    <property type="evidence" value="ECO:0007669"/>
    <property type="project" value="UniProtKB-KW"/>
</dbReference>
<keyword evidence="8" id="KW-1185">Reference proteome</keyword>
<dbReference type="FunFam" id="1.10.3180.10:FF:000001">
    <property type="entry name" value="Ethylene insensitive 3-like 1"/>
    <property type="match status" value="1"/>
</dbReference>
<dbReference type="Pfam" id="PF04873">
    <property type="entry name" value="EIN3_DNA-bd"/>
    <property type="match status" value="1"/>
</dbReference>
<dbReference type="GO" id="GO:0003700">
    <property type="term" value="F:DNA-binding transcription factor activity"/>
    <property type="evidence" value="ECO:0007669"/>
    <property type="project" value="InterPro"/>
</dbReference>
<feature type="domain" description="Ethylene insensitive 3-like DNA-binding" evidence="6">
    <location>
        <begin position="35"/>
        <end position="289"/>
    </location>
</feature>
<evidence type="ECO:0000313" key="8">
    <source>
        <dbReference type="Proteomes" id="UP001177140"/>
    </source>
</evidence>
<organism evidence="7 8">
    <name type="scientific">Papaver nudicaule</name>
    <name type="common">Iceland poppy</name>
    <dbReference type="NCBI Taxonomy" id="74823"/>
    <lineage>
        <taxon>Eukaryota</taxon>
        <taxon>Viridiplantae</taxon>
        <taxon>Streptophyta</taxon>
        <taxon>Embryophyta</taxon>
        <taxon>Tracheophyta</taxon>
        <taxon>Spermatophyta</taxon>
        <taxon>Magnoliopsida</taxon>
        <taxon>Ranunculales</taxon>
        <taxon>Papaveraceae</taxon>
        <taxon>Papaveroideae</taxon>
        <taxon>Papaver</taxon>
    </lineage>
</organism>
<sequence length="474" mass="54068">MESFSEEAYCQSSHVDEQAEDKEEEGEEEEEIGIDELEKRMWMDKLQLRKLKYKESQKLGTDEDNEPSNSKAIVKQEQSRRKKMSRAQDAILKYMIKTMDVCNAQGFVYGIIPEKGKTVTGSSDNLRAWWKEKVKFDKTAPAAIAKLLSPVITQLDGENVALVTSYMHHLHLLQDTTLGSLLSALMQHCVPPQRKFPLERGISPPWWPTGEEPWWGVQGMLAKEEGPPPYRKPHDLKKAWKVSTLTAVIKHMSPDLKNVRRLVIQSKCLQEKMTAKETETWSNIVTQEEVLSDHLNDSLKISVMKENEEEDDFSNIDSTVSGEEEQKAFGTGYREKRKLVINQQPEIELIYTCQNVECPKSDAEFGFAHKNTRTDHESVCVYGDESSADTLALTYGDPSSTFISELQEALADIAGSTEIVGGQRGKAEDRYEMDEAFERQREEMTPGYGTDTEELLSPKQEETSIWDMEFQWDS</sequence>
<evidence type="ECO:0000256" key="5">
    <source>
        <dbReference type="SAM" id="MobiDB-lite"/>
    </source>
</evidence>
<protein>
    <recommendedName>
        <fullName evidence="6">Ethylene insensitive 3-like DNA-binding domain-containing protein</fullName>
    </recommendedName>
</protein>
<keyword evidence="3" id="KW-0936">Ethylene signaling pathway</keyword>
<dbReference type="InterPro" id="IPR006957">
    <property type="entry name" value="EIN3"/>
</dbReference>
<keyword evidence="4" id="KW-0539">Nucleus</keyword>
<evidence type="ECO:0000256" key="4">
    <source>
        <dbReference type="ARBA" id="ARBA00023242"/>
    </source>
</evidence>
<accession>A0AA42B1V3</accession>
<dbReference type="Proteomes" id="UP001177140">
    <property type="component" value="Unassembled WGS sequence"/>
</dbReference>
<feature type="region of interest" description="Disordered" evidence="5">
    <location>
        <begin position="58"/>
        <end position="81"/>
    </location>
</feature>
<dbReference type="GO" id="GO:0005634">
    <property type="term" value="C:nucleus"/>
    <property type="evidence" value="ECO:0007669"/>
    <property type="project" value="UniProtKB-SubCell"/>
</dbReference>
<dbReference type="InterPro" id="IPR023278">
    <property type="entry name" value="Ethylene_insens-like_DNA-bd"/>
</dbReference>
<evidence type="ECO:0000256" key="2">
    <source>
        <dbReference type="ARBA" id="ARBA00009416"/>
    </source>
</evidence>
<proteinExistence type="inferred from homology"/>
<evidence type="ECO:0000259" key="6">
    <source>
        <dbReference type="Pfam" id="PF04873"/>
    </source>
</evidence>
<feature type="compositionally biased region" description="Acidic residues" evidence="5">
    <location>
        <begin position="18"/>
        <end position="35"/>
    </location>
</feature>
<comment type="similarity">
    <text evidence="2">Belongs to the EIN3 family.</text>
</comment>
<reference evidence="7" key="1">
    <citation type="submission" date="2022-03" db="EMBL/GenBank/DDBJ databases">
        <title>A functionally conserved STORR gene fusion in Papaver species that diverged 16.8 million years ago.</title>
        <authorList>
            <person name="Catania T."/>
        </authorList>
    </citation>
    <scope>NUCLEOTIDE SEQUENCE</scope>
    <source>
        <strain evidence="7">S-191538</strain>
    </source>
</reference>
<feature type="region of interest" description="Disordered" evidence="5">
    <location>
        <begin position="1"/>
        <end position="36"/>
    </location>
</feature>
<evidence type="ECO:0000313" key="7">
    <source>
        <dbReference type="EMBL" id="MCL7048358.1"/>
    </source>
</evidence>
<comment type="caution">
    <text evidence="7">The sequence shown here is derived from an EMBL/GenBank/DDBJ whole genome shotgun (WGS) entry which is preliminary data.</text>
</comment>
<evidence type="ECO:0000256" key="1">
    <source>
        <dbReference type="ARBA" id="ARBA00004123"/>
    </source>
</evidence>
<dbReference type="GO" id="GO:0003677">
    <property type="term" value="F:DNA binding"/>
    <property type="evidence" value="ECO:0007669"/>
    <property type="project" value="TreeGrafter"/>
</dbReference>
<evidence type="ECO:0000256" key="3">
    <source>
        <dbReference type="ARBA" id="ARBA00022745"/>
    </source>
</evidence>
<dbReference type="InterPro" id="IPR047091">
    <property type="entry name" value="EIN3-like_DNA-bd"/>
</dbReference>
<dbReference type="EMBL" id="JAJJMA010303777">
    <property type="protein sequence ID" value="MCL7048358.1"/>
    <property type="molecule type" value="Genomic_DNA"/>
</dbReference>